<proteinExistence type="predicted"/>
<dbReference type="EMBL" id="BGPR01003305">
    <property type="protein sequence ID" value="GBM86360.1"/>
    <property type="molecule type" value="Genomic_DNA"/>
</dbReference>
<gene>
    <name evidence="1" type="ORF">AVEN_64238_1</name>
</gene>
<organism evidence="1 2">
    <name type="scientific">Araneus ventricosus</name>
    <name type="common">Orbweaver spider</name>
    <name type="synonym">Epeira ventricosa</name>
    <dbReference type="NCBI Taxonomy" id="182803"/>
    <lineage>
        <taxon>Eukaryota</taxon>
        <taxon>Metazoa</taxon>
        <taxon>Ecdysozoa</taxon>
        <taxon>Arthropoda</taxon>
        <taxon>Chelicerata</taxon>
        <taxon>Arachnida</taxon>
        <taxon>Araneae</taxon>
        <taxon>Araneomorphae</taxon>
        <taxon>Entelegynae</taxon>
        <taxon>Araneoidea</taxon>
        <taxon>Araneidae</taxon>
        <taxon>Araneus</taxon>
    </lineage>
</organism>
<comment type="caution">
    <text evidence="1">The sequence shown here is derived from an EMBL/GenBank/DDBJ whole genome shotgun (WGS) entry which is preliminary data.</text>
</comment>
<dbReference type="Proteomes" id="UP000499080">
    <property type="component" value="Unassembled WGS sequence"/>
</dbReference>
<dbReference type="AlphaFoldDB" id="A0A4Y2J8J8"/>
<dbReference type="OrthoDB" id="6769383at2759"/>
<evidence type="ECO:0000313" key="1">
    <source>
        <dbReference type="EMBL" id="GBM86360.1"/>
    </source>
</evidence>
<accession>A0A4Y2J8J8</accession>
<keyword evidence="2" id="KW-1185">Reference proteome</keyword>
<sequence>MASTPETKWRLRTWLFINKKPINLTPGLLHRFNLHPDPLCTVCNEINDISHILLKCKKYASLRVILWSKLNIVEPNITQDVLLSRAFTNKKHPIIFIQALKYFDIVQPHPFGIQRILYFCYLCVFFFSPSKTMKILLHGKIDTILFMDRSNNYYGIVFLERTIMCLSWN</sequence>
<protein>
    <submittedName>
        <fullName evidence="1">Uncharacterized protein</fullName>
    </submittedName>
</protein>
<name>A0A4Y2J8J8_ARAVE</name>
<evidence type="ECO:0000313" key="2">
    <source>
        <dbReference type="Proteomes" id="UP000499080"/>
    </source>
</evidence>
<reference evidence="1 2" key="1">
    <citation type="journal article" date="2019" name="Sci. Rep.">
        <title>Orb-weaving spider Araneus ventricosus genome elucidates the spidroin gene catalogue.</title>
        <authorList>
            <person name="Kono N."/>
            <person name="Nakamura H."/>
            <person name="Ohtoshi R."/>
            <person name="Moran D.A.P."/>
            <person name="Shinohara A."/>
            <person name="Yoshida Y."/>
            <person name="Fujiwara M."/>
            <person name="Mori M."/>
            <person name="Tomita M."/>
            <person name="Arakawa K."/>
        </authorList>
    </citation>
    <scope>NUCLEOTIDE SEQUENCE [LARGE SCALE GENOMIC DNA]</scope>
</reference>